<keyword evidence="2" id="KW-1185">Reference proteome</keyword>
<proteinExistence type="predicted"/>
<protein>
    <recommendedName>
        <fullName evidence="3">Type VI secretion system tube protein Hcp</fullName>
    </recommendedName>
</protein>
<dbReference type="KEGG" id="mhey:H2LOC_017150"/>
<gene>
    <name evidence="1" type="ORF">H2LOC_017150</name>
</gene>
<sequence>MAVDAFLKIDGVKGESKVKGMNDWIDILDVNFSIHNRASSHYGGGQGVGRADFGDISFVKRYDKASPTLMLFCANGKHIDKVEVILRKAGGDNALDFLKIEMKRCFVTSVVPSGLTSGDGMEQLSLSFEEFDLTYQEQDEKGKKADAAKFFYDVKAQEKKN</sequence>
<dbReference type="SUPFAM" id="SSF141452">
    <property type="entry name" value="Hcp1-like"/>
    <property type="match status" value="1"/>
</dbReference>
<dbReference type="Pfam" id="PF05638">
    <property type="entry name" value="T6SS_HCP"/>
    <property type="match status" value="1"/>
</dbReference>
<dbReference type="Proteomes" id="UP000309061">
    <property type="component" value="Chromosome"/>
</dbReference>
<dbReference type="Gene3D" id="2.30.110.20">
    <property type="entry name" value="Hcp1-like"/>
    <property type="match status" value="1"/>
</dbReference>
<dbReference type="RefSeq" id="WP_136497474.1">
    <property type="nucleotide sequence ID" value="NZ_CP046052.1"/>
</dbReference>
<dbReference type="InterPro" id="IPR053165">
    <property type="entry name" value="HSI-I_assembly_Hcp1"/>
</dbReference>
<evidence type="ECO:0000313" key="2">
    <source>
        <dbReference type="Proteomes" id="UP000309061"/>
    </source>
</evidence>
<name>A0A6B8KK03_9HYPH</name>
<evidence type="ECO:0000313" key="1">
    <source>
        <dbReference type="EMBL" id="QGM47275.1"/>
    </source>
</evidence>
<dbReference type="AlphaFoldDB" id="A0A6B8KK03"/>
<dbReference type="EMBL" id="CP046052">
    <property type="protein sequence ID" value="QGM47275.1"/>
    <property type="molecule type" value="Genomic_DNA"/>
</dbReference>
<reference evidence="1 2" key="1">
    <citation type="submission" date="2019-11" db="EMBL/GenBank/DDBJ databases">
        <title>The genome sequence of Methylocystis heyeri.</title>
        <authorList>
            <person name="Oshkin I.Y."/>
            <person name="Miroshnikov K."/>
            <person name="Dedysh S.N."/>
        </authorList>
    </citation>
    <scope>NUCLEOTIDE SEQUENCE [LARGE SCALE GENOMIC DNA]</scope>
    <source>
        <strain evidence="1 2">H2</strain>
    </source>
</reference>
<dbReference type="InterPro" id="IPR036624">
    <property type="entry name" value="Hcp1-lik_sf"/>
</dbReference>
<dbReference type="PANTHER" id="PTHR36152">
    <property type="entry name" value="CYTOPLASMIC PROTEIN-RELATED"/>
    <property type="match status" value="1"/>
</dbReference>
<accession>A0A6B8KK03</accession>
<dbReference type="OrthoDB" id="4865570at2"/>
<dbReference type="InterPro" id="IPR008514">
    <property type="entry name" value="T6SS_Hcp"/>
</dbReference>
<organism evidence="1 2">
    <name type="scientific">Methylocystis heyeri</name>
    <dbReference type="NCBI Taxonomy" id="391905"/>
    <lineage>
        <taxon>Bacteria</taxon>
        <taxon>Pseudomonadati</taxon>
        <taxon>Pseudomonadota</taxon>
        <taxon>Alphaproteobacteria</taxon>
        <taxon>Hyphomicrobiales</taxon>
        <taxon>Methylocystaceae</taxon>
        <taxon>Methylocystis</taxon>
    </lineage>
</organism>
<evidence type="ECO:0008006" key="3">
    <source>
        <dbReference type="Google" id="ProtNLM"/>
    </source>
</evidence>
<dbReference type="PANTHER" id="PTHR36152:SF1">
    <property type="entry name" value="UBIQUITIN-LIKE DOMAIN-CONTAINING PROTEIN"/>
    <property type="match status" value="1"/>
</dbReference>